<evidence type="ECO:0000256" key="5">
    <source>
        <dbReference type="ARBA" id="ARBA00023136"/>
    </source>
</evidence>
<keyword evidence="3 6" id="KW-0812">Transmembrane</keyword>
<dbReference type="InterPro" id="IPR010432">
    <property type="entry name" value="RDD"/>
</dbReference>
<sequence>MDILDSNPASAGGEIVDVDIASAGSRIAAYLLNTVFTVLVFIPLLYSIVLPLVEHWDEQHPEILSQITWNGPLVAGSLLLLLVYLVVQMWLMSKDGQSFGKRILKIRVLKSNGENPGFWGTVMLREVLFNVIVSIASMIIGYLITLVLKGGTETAELIGNALSQLLWIVCLVMLFNKTKNRRTLQDILADTVVVKLPKR</sequence>
<dbReference type="PANTHER" id="PTHR36115:SF4">
    <property type="entry name" value="MEMBRANE PROTEIN"/>
    <property type="match status" value="1"/>
</dbReference>
<dbReference type="KEGG" id="nmus:H7A79_2272"/>
<dbReference type="EMBL" id="CP060414">
    <property type="protein sequence ID" value="QNT60169.1"/>
    <property type="molecule type" value="Genomic_DNA"/>
</dbReference>
<feature type="transmembrane region" description="Helical" evidence="6">
    <location>
        <begin position="157"/>
        <end position="175"/>
    </location>
</feature>
<dbReference type="Proteomes" id="UP000516412">
    <property type="component" value="Chromosome"/>
</dbReference>
<protein>
    <submittedName>
        <fullName evidence="8">RDD family protein</fullName>
    </submittedName>
</protein>
<keyword evidence="2" id="KW-1003">Cell membrane</keyword>
<dbReference type="PANTHER" id="PTHR36115">
    <property type="entry name" value="PROLINE-RICH ANTIGEN HOMOLOG-RELATED"/>
    <property type="match status" value="1"/>
</dbReference>
<keyword evidence="4 6" id="KW-1133">Transmembrane helix</keyword>
<proteinExistence type="predicted"/>
<gene>
    <name evidence="8" type="ORF">H7A79_2272</name>
</gene>
<evidence type="ECO:0000256" key="3">
    <source>
        <dbReference type="ARBA" id="ARBA00022692"/>
    </source>
</evidence>
<dbReference type="RefSeq" id="WP_187000395.1">
    <property type="nucleotide sequence ID" value="NZ_CP060414.2"/>
</dbReference>
<dbReference type="InterPro" id="IPR051791">
    <property type="entry name" value="Pra-immunoreactive"/>
</dbReference>
<feature type="transmembrane region" description="Helical" evidence="6">
    <location>
        <begin position="127"/>
        <end position="145"/>
    </location>
</feature>
<feature type="domain" description="RDD" evidence="7">
    <location>
        <begin position="21"/>
        <end position="189"/>
    </location>
</feature>
<keyword evidence="5 6" id="KW-0472">Membrane</keyword>
<feature type="transmembrane region" description="Helical" evidence="6">
    <location>
        <begin position="73"/>
        <end position="92"/>
    </location>
</feature>
<evidence type="ECO:0000256" key="2">
    <source>
        <dbReference type="ARBA" id="ARBA00022475"/>
    </source>
</evidence>
<evidence type="ECO:0000259" key="7">
    <source>
        <dbReference type="Pfam" id="PF06271"/>
    </source>
</evidence>
<keyword evidence="9" id="KW-1185">Reference proteome</keyword>
<reference evidence="8" key="1">
    <citation type="submission" date="2024-06" db="EMBL/GenBank/DDBJ databases">
        <title>Complete Genome Sequence of mouse commensal type strain Neisseria musculi.</title>
        <authorList>
            <person name="Thapa E."/>
            <person name="Aluvathingal J."/>
            <person name="Nadendla S."/>
            <person name="Mehta A."/>
            <person name="Tettelin H."/>
            <person name="Weyand N.J."/>
        </authorList>
    </citation>
    <scope>NUCLEOTIDE SEQUENCE</scope>
    <source>
        <strain evidence="8">NW831</strain>
    </source>
</reference>
<organism evidence="8 9">
    <name type="scientific">Neisseria musculi</name>
    <dbReference type="NCBI Taxonomy" id="1815583"/>
    <lineage>
        <taxon>Bacteria</taxon>
        <taxon>Pseudomonadati</taxon>
        <taxon>Pseudomonadota</taxon>
        <taxon>Betaproteobacteria</taxon>
        <taxon>Neisseriales</taxon>
        <taxon>Neisseriaceae</taxon>
        <taxon>Neisseria</taxon>
    </lineage>
</organism>
<evidence type="ECO:0000256" key="6">
    <source>
        <dbReference type="SAM" id="Phobius"/>
    </source>
</evidence>
<dbReference type="AlphaFoldDB" id="A0A7H1MEV4"/>
<evidence type="ECO:0000256" key="1">
    <source>
        <dbReference type="ARBA" id="ARBA00004651"/>
    </source>
</evidence>
<evidence type="ECO:0000313" key="8">
    <source>
        <dbReference type="EMBL" id="QNT60169.1"/>
    </source>
</evidence>
<evidence type="ECO:0000313" key="9">
    <source>
        <dbReference type="Proteomes" id="UP000516412"/>
    </source>
</evidence>
<name>A0A7H1MEV4_9NEIS</name>
<accession>A0A7H1MEV4</accession>
<evidence type="ECO:0000256" key="4">
    <source>
        <dbReference type="ARBA" id="ARBA00022989"/>
    </source>
</evidence>
<dbReference type="GO" id="GO:0005886">
    <property type="term" value="C:plasma membrane"/>
    <property type="evidence" value="ECO:0007669"/>
    <property type="project" value="UniProtKB-SubCell"/>
</dbReference>
<feature type="transmembrane region" description="Helical" evidence="6">
    <location>
        <begin position="30"/>
        <end position="53"/>
    </location>
</feature>
<comment type="subcellular location">
    <subcellularLocation>
        <location evidence="1">Cell membrane</location>
        <topology evidence="1">Multi-pass membrane protein</topology>
    </subcellularLocation>
</comment>
<dbReference type="Pfam" id="PF06271">
    <property type="entry name" value="RDD"/>
    <property type="match status" value="1"/>
</dbReference>